<keyword evidence="3" id="KW-0479">Metal-binding</keyword>
<feature type="signal peptide" evidence="7">
    <location>
        <begin position="1"/>
        <end position="31"/>
    </location>
</feature>
<dbReference type="PROSITE" id="PS51257">
    <property type="entry name" value="PROKAR_LIPOPROTEIN"/>
    <property type="match status" value="1"/>
</dbReference>
<sequence>MRAARRPRRHVLRLPALLGVALLLLTGCATAGTSRSEGDKPLVLTTFTILADMTRAVGGDRVEVESITKPGAEIHEYEPTPEDVKKASRADLVLANGLGLEAWTERFLHDADAEHRTVSDGVDPMPIAAGASEGKPNPHAWMSPRAAQRYTDTIAEALAELSPEHAEEFRENARKYREQLEQVHTEVQDAVAALPADHRVLLTCEGAFSYLARDTGLSEHYLWPVNSDDQGTAQQIRSAIDAVRQRGVPAVFCESTVSDRTMRQVVEATDARYGGTLYVDSLSEEGGPVPTFLDLLRHDARTITAGLSGARDGADS</sequence>
<protein>
    <submittedName>
        <fullName evidence="8">Metal ABC transporter substrate-binding protein</fullName>
    </submittedName>
</protein>
<dbReference type="PANTHER" id="PTHR42953">
    <property type="entry name" value="HIGH-AFFINITY ZINC UPTAKE SYSTEM PROTEIN ZNUA-RELATED"/>
    <property type="match status" value="1"/>
</dbReference>
<comment type="subcellular location">
    <subcellularLocation>
        <location evidence="1">Cell envelope</location>
    </subcellularLocation>
</comment>
<dbReference type="InterPro" id="IPR006127">
    <property type="entry name" value="ZnuA-like"/>
</dbReference>
<feature type="coiled-coil region" evidence="6">
    <location>
        <begin position="166"/>
        <end position="193"/>
    </location>
</feature>
<evidence type="ECO:0000256" key="3">
    <source>
        <dbReference type="ARBA" id="ARBA00022723"/>
    </source>
</evidence>
<evidence type="ECO:0000313" key="9">
    <source>
        <dbReference type="Proteomes" id="UP000595221"/>
    </source>
</evidence>
<dbReference type="InterPro" id="IPR050492">
    <property type="entry name" value="Bact_metal-bind_prot9"/>
</dbReference>
<evidence type="ECO:0000256" key="1">
    <source>
        <dbReference type="ARBA" id="ARBA00004196"/>
    </source>
</evidence>
<evidence type="ECO:0000256" key="7">
    <source>
        <dbReference type="SAM" id="SignalP"/>
    </source>
</evidence>
<comment type="similarity">
    <text evidence="5">Belongs to the bacterial solute-binding protein 9 family.</text>
</comment>
<dbReference type="PANTHER" id="PTHR42953:SF1">
    <property type="entry name" value="METAL-BINDING PROTEIN HI_0362-RELATED"/>
    <property type="match status" value="1"/>
</dbReference>
<evidence type="ECO:0000256" key="4">
    <source>
        <dbReference type="ARBA" id="ARBA00022729"/>
    </source>
</evidence>
<dbReference type="InterPro" id="IPR006129">
    <property type="entry name" value="AdhesinB"/>
</dbReference>
<evidence type="ECO:0000256" key="6">
    <source>
        <dbReference type="SAM" id="Coils"/>
    </source>
</evidence>
<keyword evidence="4 7" id="KW-0732">Signal</keyword>
<evidence type="ECO:0000256" key="5">
    <source>
        <dbReference type="RuleBase" id="RU003512"/>
    </source>
</evidence>
<dbReference type="GO" id="GO:0046872">
    <property type="term" value="F:metal ion binding"/>
    <property type="evidence" value="ECO:0007669"/>
    <property type="project" value="UniProtKB-KW"/>
</dbReference>
<feature type="chain" id="PRO_5032292083" evidence="7">
    <location>
        <begin position="32"/>
        <end position="316"/>
    </location>
</feature>
<accession>A0A7T4T3Z8</accession>
<dbReference type="AlphaFoldDB" id="A0A7T4T3Z8"/>
<dbReference type="PRINTS" id="PR00691">
    <property type="entry name" value="ADHESINB"/>
</dbReference>
<dbReference type="GO" id="GO:0007155">
    <property type="term" value="P:cell adhesion"/>
    <property type="evidence" value="ECO:0007669"/>
    <property type="project" value="InterPro"/>
</dbReference>
<dbReference type="Pfam" id="PF01297">
    <property type="entry name" value="ZnuA"/>
    <property type="match status" value="1"/>
</dbReference>
<dbReference type="GO" id="GO:0030313">
    <property type="term" value="C:cell envelope"/>
    <property type="evidence" value="ECO:0007669"/>
    <property type="project" value="UniProtKB-SubCell"/>
</dbReference>
<dbReference type="InterPro" id="IPR006128">
    <property type="entry name" value="Lipoprotein_PsaA-like"/>
</dbReference>
<dbReference type="Gene3D" id="3.40.50.1980">
    <property type="entry name" value="Nitrogenase molybdenum iron protein domain"/>
    <property type="match status" value="2"/>
</dbReference>
<dbReference type="Proteomes" id="UP000595221">
    <property type="component" value="Chromosome"/>
</dbReference>
<keyword evidence="2 5" id="KW-0813">Transport</keyword>
<dbReference type="GO" id="GO:0030001">
    <property type="term" value="P:metal ion transport"/>
    <property type="evidence" value="ECO:0007669"/>
    <property type="project" value="InterPro"/>
</dbReference>
<gene>
    <name evidence="8" type="ORF">I6H58_06930</name>
</gene>
<dbReference type="EMBL" id="CP066078">
    <property type="protein sequence ID" value="QQC58715.1"/>
    <property type="molecule type" value="Genomic_DNA"/>
</dbReference>
<organism evidence="8 9">
    <name type="scientific">Rothia kristinae</name>
    <dbReference type="NCBI Taxonomy" id="37923"/>
    <lineage>
        <taxon>Bacteria</taxon>
        <taxon>Bacillati</taxon>
        <taxon>Actinomycetota</taxon>
        <taxon>Actinomycetes</taxon>
        <taxon>Micrococcales</taxon>
        <taxon>Micrococcaceae</taxon>
        <taxon>Rothia</taxon>
    </lineage>
</organism>
<reference evidence="8 9" key="1">
    <citation type="submission" date="2020-12" db="EMBL/GenBank/DDBJ databases">
        <title>FDA dAtabase for Regulatory Grade micrObial Sequences (FDA-ARGOS): Supporting development and validation of Infectious Disease Dx tests.</title>
        <authorList>
            <person name="Sproer C."/>
            <person name="Gronow S."/>
            <person name="Severitt S."/>
            <person name="Schroder I."/>
            <person name="Tallon L."/>
            <person name="Sadzewicz L."/>
            <person name="Zhao X."/>
            <person name="Boylan J."/>
            <person name="Ott S."/>
            <person name="Bowen H."/>
            <person name="Vavikolanu K."/>
            <person name="Mehta A."/>
            <person name="Aluvathingal J."/>
            <person name="Nadendla S."/>
            <person name="Lowell S."/>
            <person name="Myers T."/>
            <person name="Yan Y."/>
            <person name="Sichtig H."/>
        </authorList>
    </citation>
    <scope>NUCLEOTIDE SEQUENCE [LARGE SCALE GENOMIC DNA]</scope>
    <source>
        <strain evidence="8 9">FDAARGOS_1001</strain>
    </source>
</reference>
<dbReference type="RefSeq" id="WP_198489763.1">
    <property type="nucleotide sequence ID" value="NZ_CP066078.1"/>
</dbReference>
<evidence type="ECO:0000256" key="2">
    <source>
        <dbReference type="ARBA" id="ARBA00022448"/>
    </source>
</evidence>
<evidence type="ECO:0000313" key="8">
    <source>
        <dbReference type="EMBL" id="QQC58715.1"/>
    </source>
</evidence>
<dbReference type="PRINTS" id="PR00690">
    <property type="entry name" value="ADHESNFAMILY"/>
</dbReference>
<proteinExistence type="inferred from homology"/>
<keyword evidence="6" id="KW-0175">Coiled coil</keyword>
<dbReference type="CDD" id="cd01137">
    <property type="entry name" value="PsaA"/>
    <property type="match status" value="1"/>
</dbReference>
<name>A0A7T4T3Z8_9MICC</name>
<dbReference type="SUPFAM" id="SSF53807">
    <property type="entry name" value="Helical backbone' metal receptor"/>
    <property type="match status" value="1"/>
</dbReference>